<dbReference type="AlphaFoldDB" id="A0A7D5IY20"/>
<dbReference type="InterPro" id="IPR013324">
    <property type="entry name" value="RNA_pol_sigma_r3/r4-like"/>
</dbReference>
<dbReference type="Proteomes" id="UP000509638">
    <property type="component" value="Chromosome"/>
</dbReference>
<dbReference type="Pfam" id="PF04542">
    <property type="entry name" value="Sigma70_r2"/>
    <property type="match status" value="1"/>
</dbReference>
<accession>A0A7D5IY20</accession>
<keyword evidence="5" id="KW-0804">Transcription</keyword>
<dbReference type="Pfam" id="PF04545">
    <property type="entry name" value="Sigma70_r4"/>
    <property type="match status" value="1"/>
</dbReference>
<proteinExistence type="inferred from homology"/>
<evidence type="ECO:0000256" key="4">
    <source>
        <dbReference type="ARBA" id="ARBA00023125"/>
    </source>
</evidence>
<dbReference type="GO" id="GO:0003677">
    <property type="term" value="F:DNA binding"/>
    <property type="evidence" value="ECO:0007669"/>
    <property type="project" value="UniProtKB-KW"/>
</dbReference>
<dbReference type="InterPro" id="IPR007627">
    <property type="entry name" value="RNA_pol_sigma70_r2"/>
</dbReference>
<feature type="domain" description="RNA polymerase sigma-70 region 4" evidence="7">
    <location>
        <begin position="134"/>
        <end position="180"/>
    </location>
</feature>
<evidence type="ECO:0000256" key="5">
    <source>
        <dbReference type="ARBA" id="ARBA00023163"/>
    </source>
</evidence>
<evidence type="ECO:0000256" key="3">
    <source>
        <dbReference type="ARBA" id="ARBA00023082"/>
    </source>
</evidence>
<name>A0A7D5IY20_9MICO</name>
<reference evidence="8 9" key="1">
    <citation type="submission" date="2020-06" db="EMBL/GenBank/DDBJ databases">
        <authorList>
            <person name="Jo H."/>
        </authorList>
    </citation>
    <scope>NUCLEOTIDE SEQUENCE [LARGE SCALE GENOMIC DNA]</scope>
    <source>
        <strain evidence="8 9">I46</strain>
    </source>
</reference>
<dbReference type="SUPFAM" id="SSF88659">
    <property type="entry name" value="Sigma3 and sigma4 domains of RNA polymerase sigma factors"/>
    <property type="match status" value="1"/>
</dbReference>
<evidence type="ECO:0000259" key="6">
    <source>
        <dbReference type="Pfam" id="PF04542"/>
    </source>
</evidence>
<dbReference type="Gene3D" id="1.10.1740.10">
    <property type="match status" value="1"/>
</dbReference>
<dbReference type="InterPro" id="IPR013325">
    <property type="entry name" value="RNA_pol_sigma_r2"/>
</dbReference>
<dbReference type="Gene3D" id="1.10.10.10">
    <property type="entry name" value="Winged helix-like DNA-binding domain superfamily/Winged helix DNA-binding domain"/>
    <property type="match status" value="1"/>
</dbReference>
<dbReference type="InterPro" id="IPR036388">
    <property type="entry name" value="WH-like_DNA-bd_sf"/>
</dbReference>
<keyword evidence="3" id="KW-0731">Sigma factor</keyword>
<evidence type="ECO:0000256" key="2">
    <source>
        <dbReference type="ARBA" id="ARBA00023015"/>
    </source>
</evidence>
<comment type="similarity">
    <text evidence="1">Belongs to the sigma-70 factor family. ECF subfamily.</text>
</comment>
<protein>
    <submittedName>
        <fullName evidence="8">Sigma-70 family RNA polymerase sigma factor</fullName>
    </submittedName>
</protein>
<keyword evidence="4" id="KW-0238">DNA-binding</keyword>
<evidence type="ECO:0000256" key="1">
    <source>
        <dbReference type="ARBA" id="ARBA00010641"/>
    </source>
</evidence>
<dbReference type="InterPro" id="IPR007630">
    <property type="entry name" value="RNA_pol_sigma70_r4"/>
</dbReference>
<dbReference type="GO" id="GO:0006352">
    <property type="term" value="P:DNA-templated transcription initiation"/>
    <property type="evidence" value="ECO:0007669"/>
    <property type="project" value="InterPro"/>
</dbReference>
<dbReference type="EMBL" id="CP058316">
    <property type="protein sequence ID" value="QLD13322.1"/>
    <property type="molecule type" value="Genomic_DNA"/>
</dbReference>
<dbReference type="GO" id="GO:0016987">
    <property type="term" value="F:sigma factor activity"/>
    <property type="evidence" value="ECO:0007669"/>
    <property type="project" value="UniProtKB-KW"/>
</dbReference>
<evidence type="ECO:0000313" key="8">
    <source>
        <dbReference type="EMBL" id="QLD13322.1"/>
    </source>
</evidence>
<organism evidence="8 9">
    <name type="scientific">Microbacterium oleivorans</name>
    <dbReference type="NCBI Taxonomy" id="273677"/>
    <lineage>
        <taxon>Bacteria</taxon>
        <taxon>Bacillati</taxon>
        <taxon>Actinomycetota</taxon>
        <taxon>Actinomycetes</taxon>
        <taxon>Micrococcales</taxon>
        <taxon>Microbacteriaceae</taxon>
        <taxon>Microbacterium</taxon>
    </lineage>
</organism>
<dbReference type="PANTHER" id="PTHR43133:SF66">
    <property type="entry name" value="ECF RNA POLYMERASE SIGMA FACTOR SIGK"/>
    <property type="match status" value="1"/>
</dbReference>
<dbReference type="InterPro" id="IPR039425">
    <property type="entry name" value="RNA_pol_sigma-70-like"/>
</dbReference>
<dbReference type="NCBIfam" id="TIGR02937">
    <property type="entry name" value="sigma70-ECF"/>
    <property type="match status" value="1"/>
</dbReference>
<dbReference type="PANTHER" id="PTHR43133">
    <property type="entry name" value="RNA POLYMERASE ECF-TYPE SIGMA FACTO"/>
    <property type="match status" value="1"/>
</dbReference>
<keyword evidence="2" id="KW-0805">Transcription regulation</keyword>
<dbReference type="InterPro" id="IPR014284">
    <property type="entry name" value="RNA_pol_sigma-70_dom"/>
</dbReference>
<sequence>MSEPAGTQELARLMVRVVDGDEAAFAALYDATSAAAFGLALRVTNSHHLAEEVLQEVFLHVWQNAAAFDVARGKAKSWILMLVHRRAVDCVRSVRAATARDIADGTRNAASLGSDMADDLHLRRAIEQLRVHMTQLTEAQQLVISLAYVGGYSQAEIADRLGHPLGTVKSRMRDALTRLRRAAAAAA</sequence>
<evidence type="ECO:0000313" key="9">
    <source>
        <dbReference type="Proteomes" id="UP000509638"/>
    </source>
</evidence>
<gene>
    <name evidence="8" type="ORF">HW566_11270</name>
</gene>
<evidence type="ECO:0000259" key="7">
    <source>
        <dbReference type="Pfam" id="PF04545"/>
    </source>
</evidence>
<dbReference type="SUPFAM" id="SSF88946">
    <property type="entry name" value="Sigma2 domain of RNA polymerase sigma factors"/>
    <property type="match status" value="1"/>
</dbReference>
<feature type="domain" description="RNA polymerase sigma-70 region 2" evidence="6">
    <location>
        <begin position="28"/>
        <end position="93"/>
    </location>
</feature>